<dbReference type="GO" id="GO:0016740">
    <property type="term" value="F:transferase activity"/>
    <property type="evidence" value="ECO:0007669"/>
    <property type="project" value="UniProtKB-KW"/>
</dbReference>
<dbReference type="EMBL" id="JARJLG010000055">
    <property type="protein sequence ID" value="KAJ7758522.1"/>
    <property type="molecule type" value="Genomic_DNA"/>
</dbReference>
<dbReference type="Pfam" id="PF05686">
    <property type="entry name" value="Glyco_transf_90"/>
    <property type="match status" value="1"/>
</dbReference>
<dbReference type="PANTHER" id="PTHR12203">
    <property type="entry name" value="KDEL LYS-ASP-GLU-LEU CONTAINING - RELATED"/>
    <property type="match status" value="1"/>
</dbReference>
<feature type="transmembrane region" description="Helical" evidence="4">
    <location>
        <begin position="67"/>
        <end position="88"/>
    </location>
</feature>
<dbReference type="AlphaFoldDB" id="A0AAD7J9Q7"/>
<name>A0AAD7J9Q7_9AGAR</name>
<evidence type="ECO:0000259" key="5">
    <source>
        <dbReference type="SMART" id="SM00672"/>
    </source>
</evidence>
<feature type="domain" description="Glycosyl transferase CAP10" evidence="5">
    <location>
        <begin position="319"/>
        <end position="568"/>
    </location>
</feature>
<keyword evidence="4" id="KW-0472">Membrane</keyword>
<keyword evidence="4" id="KW-1133">Transmembrane helix</keyword>
<evidence type="ECO:0000256" key="3">
    <source>
        <dbReference type="SAM" id="MobiDB-lite"/>
    </source>
</evidence>
<comment type="similarity">
    <text evidence="1">Belongs to the glycosyltransferase 90 family.</text>
</comment>
<comment type="caution">
    <text evidence="6">The sequence shown here is derived from an EMBL/GenBank/DDBJ whole genome shotgun (WGS) entry which is preliminary data.</text>
</comment>
<keyword evidence="4" id="KW-0812">Transmembrane</keyword>
<dbReference type="SMART" id="SM00672">
    <property type="entry name" value="CAP10"/>
    <property type="match status" value="1"/>
</dbReference>
<sequence>MYQLKRLVAPLAGPSYARLPSHSNRADNTTSPLLPTSALHKDDDEGSDPAFPVPRSAIRLRPLYRRILVPLLVVVGLFAAVAAIAFFMGSPPTSGHAVEDVVSAPNPDVPLKSPADATLVTDPVAAARLSLEALFARQSQTLAQAAARYSLKTDRPPPPNFDKWFAFARDKKCLIDDYDQIQRDFEPFYQLAEDNPAHFQNMIDRGRALMLENPMGMTTINIKDGQVHMPDYRGTSFYDEWPRTIGKFSSFLPNMDFLLNGRDEPRVVFNFREPGARKEAMELKDPNPFHIAPRPTSDFFRDRSGCSPLNNSKGFTTDGSADIAFLRSSSSSDFTTDLWPLLSMTKISPCFSDILFPGQYYYDESWWSGSFSHPNDIAWDDKKSQLYWRGMSNGGHILGQNYHKFPRFRLIDIARNHSDLMDVKMTKFAETHCTNDCDRNAIINEYHITGPQSPKEDVYQYKYLLDVDGNTFSGRYLGLLKSGSLVFKSTVFDEYFNDWLRPYEHYVPVQADLSDLVEKVYWAMEHEDEARLIQETGKLFAERIMTDAQNDCYFAMVLLEWARLQSYSSEAAGAQQ</sequence>
<evidence type="ECO:0000313" key="6">
    <source>
        <dbReference type="EMBL" id="KAJ7758522.1"/>
    </source>
</evidence>
<evidence type="ECO:0000256" key="2">
    <source>
        <dbReference type="ARBA" id="ARBA00022679"/>
    </source>
</evidence>
<evidence type="ECO:0000256" key="4">
    <source>
        <dbReference type="SAM" id="Phobius"/>
    </source>
</evidence>
<keyword evidence="2 6" id="KW-0808">Transferase</keyword>
<keyword evidence="7" id="KW-1185">Reference proteome</keyword>
<accession>A0AAD7J9Q7</accession>
<dbReference type="InterPro" id="IPR006598">
    <property type="entry name" value="CAP10"/>
</dbReference>
<evidence type="ECO:0000313" key="7">
    <source>
        <dbReference type="Proteomes" id="UP001215280"/>
    </source>
</evidence>
<dbReference type="InterPro" id="IPR051091">
    <property type="entry name" value="O-Glucosyltr/Glycosyltrsf_90"/>
</dbReference>
<dbReference type="PANTHER" id="PTHR12203:SF35">
    <property type="entry name" value="PROTEIN O-GLUCOSYLTRANSFERASE 1"/>
    <property type="match status" value="1"/>
</dbReference>
<evidence type="ECO:0000256" key="1">
    <source>
        <dbReference type="ARBA" id="ARBA00010118"/>
    </source>
</evidence>
<organism evidence="6 7">
    <name type="scientific">Mycena maculata</name>
    <dbReference type="NCBI Taxonomy" id="230809"/>
    <lineage>
        <taxon>Eukaryota</taxon>
        <taxon>Fungi</taxon>
        <taxon>Dikarya</taxon>
        <taxon>Basidiomycota</taxon>
        <taxon>Agaricomycotina</taxon>
        <taxon>Agaricomycetes</taxon>
        <taxon>Agaricomycetidae</taxon>
        <taxon>Agaricales</taxon>
        <taxon>Marasmiineae</taxon>
        <taxon>Mycenaceae</taxon>
        <taxon>Mycena</taxon>
    </lineage>
</organism>
<feature type="compositionally biased region" description="Polar residues" evidence="3">
    <location>
        <begin position="21"/>
        <end position="34"/>
    </location>
</feature>
<feature type="region of interest" description="Disordered" evidence="3">
    <location>
        <begin position="18"/>
        <end position="50"/>
    </location>
</feature>
<dbReference type="Proteomes" id="UP001215280">
    <property type="component" value="Unassembled WGS sequence"/>
</dbReference>
<protein>
    <submittedName>
        <fullName evidence="6">Glycosyl transferase family 90-domain-containing protein</fullName>
    </submittedName>
</protein>
<proteinExistence type="inferred from homology"/>
<reference evidence="6" key="1">
    <citation type="submission" date="2023-03" db="EMBL/GenBank/DDBJ databases">
        <title>Massive genome expansion in bonnet fungi (Mycena s.s.) driven by repeated elements and novel gene families across ecological guilds.</title>
        <authorList>
            <consortium name="Lawrence Berkeley National Laboratory"/>
            <person name="Harder C.B."/>
            <person name="Miyauchi S."/>
            <person name="Viragh M."/>
            <person name="Kuo A."/>
            <person name="Thoen E."/>
            <person name="Andreopoulos B."/>
            <person name="Lu D."/>
            <person name="Skrede I."/>
            <person name="Drula E."/>
            <person name="Henrissat B."/>
            <person name="Morin E."/>
            <person name="Kohler A."/>
            <person name="Barry K."/>
            <person name="LaButti K."/>
            <person name="Morin E."/>
            <person name="Salamov A."/>
            <person name="Lipzen A."/>
            <person name="Mereny Z."/>
            <person name="Hegedus B."/>
            <person name="Baldrian P."/>
            <person name="Stursova M."/>
            <person name="Weitz H."/>
            <person name="Taylor A."/>
            <person name="Grigoriev I.V."/>
            <person name="Nagy L.G."/>
            <person name="Martin F."/>
            <person name="Kauserud H."/>
        </authorList>
    </citation>
    <scope>NUCLEOTIDE SEQUENCE</scope>
    <source>
        <strain evidence="6">CBHHK188m</strain>
    </source>
</reference>
<gene>
    <name evidence="6" type="ORF">DFH07DRAFT_884593</name>
</gene>